<keyword evidence="3" id="KW-1185">Reference proteome</keyword>
<dbReference type="AlphaFoldDB" id="A0A2T4IT29"/>
<proteinExistence type="predicted"/>
<comment type="caution">
    <text evidence="2">The sequence shown here is derived from an EMBL/GenBank/DDBJ whole genome shotgun (WGS) entry which is preliminary data.</text>
</comment>
<dbReference type="Proteomes" id="UP000240259">
    <property type="component" value="Unassembled WGS sequence"/>
</dbReference>
<evidence type="ECO:0000256" key="1">
    <source>
        <dbReference type="SAM" id="MobiDB-lite"/>
    </source>
</evidence>
<evidence type="ECO:0000313" key="2">
    <source>
        <dbReference type="EMBL" id="PTE08790.1"/>
    </source>
</evidence>
<accession>A0A2T4IT29</accession>
<evidence type="ECO:0000313" key="3">
    <source>
        <dbReference type="Proteomes" id="UP000240259"/>
    </source>
</evidence>
<protein>
    <submittedName>
        <fullName evidence="2">Uncharacterized protein</fullName>
    </submittedName>
</protein>
<sequence>MRPDCLDHLVIESKRTQSDASTKGSPLPEGGGSGLSITMDQGGQPIADPRQGRTWAAHR</sequence>
<gene>
    <name evidence="2" type="ORF">C9427_19200</name>
</gene>
<feature type="region of interest" description="Disordered" evidence="1">
    <location>
        <begin position="12"/>
        <end position="59"/>
    </location>
</feature>
<reference evidence="2 3" key="1">
    <citation type="submission" date="2018-03" db="EMBL/GenBank/DDBJ databases">
        <title>Genome sequence of the symbiotic type strain Mesorhizobium helmanticense CSLC115NT isolated from Lotus corniculatus nodules.</title>
        <authorList>
            <person name="Sannazzaro A.I."/>
            <person name="Torres Tejerizo G.A."/>
            <person name="Dip D."/>
            <person name="Caballero M."/>
            <person name="Pistorio M."/>
            <person name="Estrella M.J."/>
        </authorList>
    </citation>
    <scope>NUCLEOTIDE SEQUENCE [LARGE SCALE GENOMIC DNA]</scope>
    <source>
        <strain evidence="2 3">CSLC115N</strain>
    </source>
</reference>
<name>A0A2T4IT29_9HYPH</name>
<dbReference type="EMBL" id="PZJX01000033">
    <property type="protein sequence ID" value="PTE08790.1"/>
    <property type="molecule type" value="Genomic_DNA"/>
</dbReference>
<organism evidence="2 3">
    <name type="scientific">Mesorhizobium helmanticense</name>
    <dbReference type="NCBI Taxonomy" id="1776423"/>
    <lineage>
        <taxon>Bacteria</taxon>
        <taxon>Pseudomonadati</taxon>
        <taxon>Pseudomonadota</taxon>
        <taxon>Alphaproteobacteria</taxon>
        <taxon>Hyphomicrobiales</taxon>
        <taxon>Phyllobacteriaceae</taxon>
        <taxon>Mesorhizobium</taxon>
    </lineage>
</organism>